<dbReference type="EMBL" id="JAWWNJ010000076">
    <property type="protein sequence ID" value="KAK7006335.1"/>
    <property type="molecule type" value="Genomic_DNA"/>
</dbReference>
<dbReference type="Proteomes" id="UP001362999">
    <property type="component" value="Unassembled WGS sequence"/>
</dbReference>
<dbReference type="Gene3D" id="1.25.10.10">
    <property type="entry name" value="Leucine-rich Repeat Variant"/>
    <property type="match status" value="1"/>
</dbReference>
<organism evidence="1 2">
    <name type="scientific">Favolaschia claudopus</name>
    <dbReference type="NCBI Taxonomy" id="2862362"/>
    <lineage>
        <taxon>Eukaryota</taxon>
        <taxon>Fungi</taxon>
        <taxon>Dikarya</taxon>
        <taxon>Basidiomycota</taxon>
        <taxon>Agaricomycotina</taxon>
        <taxon>Agaricomycetes</taxon>
        <taxon>Agaricomycetidae</taxon>
        <taxon>Agaricales</taxon>
        <taxon>Marasmiineae</taxon>
        <taxon>Mycenaceae</taxon>
        <taxon>Favolaschia</taxon>
    </lineage>
</organism>
<evidence type="ECO:0000313" key="2">
    <source>
        <dbReference type="Proteomes" id="UP001362999"/>
    </source>
</evidence>
<protein>
    <recommendedName>
        <fullName evidence="3">Maturase</fullName>
    </recommendedName>
</protein>
<name>A0AAW0ACT5_9AGAR</name>
<comment type="caution">
    <text evidence="1">The sequence shown here is derived from an EMBL/GenBank/DDBJ whole genome shotgun (WGS) entry which is preliminary data.</text>
</comment>
<evidence type="ECO:0000313" key="1">
    <source>
        <dbReference type="EMBL" id="KAK7006335.1"/>
    </source>
</evidence>
<evidence type="ECO:0008006" key="3">
    <source>
        <dbReference type="Google" id="ProtNLM"/>
    </source>
</evidence>
<sequence>MDTRLATSGSLLDVRSVLSYWSDNMSVGPNLPLHTLSKPAIWLLYHLQARKYIKTNRDQPLSEEMIIMFAAYLGYKYISSATNIMILQHLCERLRGMELEACFRASEMFRLHSRSLVQWAESPSGQLGQLSTILLREIPGEKLRISLLLVNDSTLDVFKAITFFDYEFLPRATRSWIVQDLAHRVHGLQDSQFVLLIHEWFPFAGLDKSNEWHDIMTEICIHLSSPDCSPETRLEVWSIITSHLGYDSDLTLRILTVIEIFPASDNFTAHVDLARALTASDDLLPKLLRDGAFHKLQTCRILSKLTQTEAAAQIIVHRALHTFAGLLLPSSAPSLALCIEICRLFHYMVIHETTYHAILHADILRFLFWLSRPHQWTAYEAQALAIHALSELARWPDGADTLLGRVEEHFITSVLYSGTNGCRRSALHLIGNLASHHCLPNNHTLLDKKLTVYLPHIVYLLRRTAPGNFPITQHGEISLVKAVFFALNRICLRPGGLKMVQSPSILFYLPTLIEFLLRWENVDACSILIQLGRKRKVRITSGTGDRIVNLKMEDIAEQFNSTMHSLVSDILTGFNFHWHPYLPRDSGFAGIYKAFEGFAGTYEGFALAAANGNLVRAVFISAIRKDPDIGCFVRAHRDKYPAYMSSDQAFTRFRRSIWVQPIELRGRSRGNFTAWNIYFDPPTENPDHLAVLRSFFGRLIVN</sequence>
<reference evidence="1 2" key="1">
    <citation type="journal article" date="2024" name="J Genomics">
        <title>Draft genome sequencing and assembly of Favolaschia claudopus CIRM-BRFM 2984 isolated from oak limbs.</title>
        <authorList>
            <person name="Navarro D."/>
            <person name="Drula E."/>
            <person name="Chaduli D."/>
            <person name="Cazenave R."/>
            <person name="Ahrendt S."/>
            <person name="Wang J."/>
            <person name="Lipzen A."/>
            <person name="Daum C."/>
            <person name="Barry K."/>
            <person name="Grigoriev I.V."/>
            <person name="Favel A."/>
            <person name="Rosso M.N."/>
            <person name="Martin F."/>
        </authorList>
    </citation>
    <scope>NUCLEOTIDE SEQUENCE [LARGE SCALE GENOMIC DNA]</scope>
    <source>
        <strain evidence="1 2">CIRM-BRFM 2984</strain>
    </source>
</reference>
<proteinExistence type="predicted"/>
<dbReference type="InterPro" id="IPR016024">
    <property type="entry name" value="ARM-type_fold"/>
</dbReference>
<dbReference type="InterPro" id="IPR011989">
    <property type="entry name" value="ARM-like"/>
</dbReference>
<dbReference type="AlphaFoldDB" id="A0AAW0ACT5"/>
<accession>A0AAW0ACT5</accession>
<dbReference type="SUPFAM" id="SSF48371">
    <property type="entry name" value="ARM repeat"/>
    <property type="match status" value="1"/>
</dbReference>
<keyword evidence="2" id="KW-1185">Reference proteome</keyword>
<gene>
    <name evidence="1" type="ORF">R3P38DRAFT_1706767</name>
</gene>